<protein>
    <submittedName>
        <fullName evidence="1">Uncharacterized protein</fullName>
    </submittedName>
</protein>
<reference evidence="1" key="2">
    <citation type="submission" date="2023-06" db="EMBL/GenBank/DDBJ databases">
        <authorList>
            <consortium name="Lawrence Berkeley National Laboratory"/>
            <person name="Haridas S."/>
            <person name="Hensen N."/>
            <person name="Bonometti L."/>
            <person name="Westerberg I."/>
            <person name="Brannstrom I.O."/>
            <person name="Guillou S."/>
            <person name="Cros-Aarteil S."/>
            <person name="Calhoun S."/>
            <person name="Kuo A."/>
            <person name="Mondo S."/>
            <person name="Pangilinan J."/>
            <person name="Riley R."/>
            <person name="Labutti K."/>
            <person name="Andreopoulos B."/>
            <person name="Lipzen A."/>
            <person name="Chen C."/>
            <person name="Yanf M."/>
            <person name="Daum C."/>
            <person name="Ng V."/>
            <person name="Clum A."/>
            <person name="Steindorff A."/>
            <person name="Ohm R."/>
            <person name="Martin F."/>
            <person name="Silar P."/>
            <person name="Natvig D."/>
            <person name="Lalanne C."/>
            <person name="Gautier V."/>
            <person name="Ament-Velasquez S.L."/>
            <person name="Kruys A."/>
            <person name="Hutchinson M.I."/>
            <person name="Powell A.J."/>
            <person name="Barry K."/>
            <person name="Miller A.N."/>
            <person name="Grigoriev I.V."/>
            <person name="Debuchy R."/>
            <person name="Gladieux P."/>
            <person name="Thoren M.H."/>
            <person name="Johannesson H."/>
        </authorList>
    </citation>
    <scope>NUCLEOTIDE SEQUENCE</scope>
    <source>
        <strain evidence="1">CBS 958.72</strain>
    </source>
</reference>
<gene>
    <name evidence="1" type="ORF">B0T24DRAFT_74185</name>
</gene>
<accession>A0AAE0TYG4</accession>
<dbReference type="AlphaFoldDB" id="A0AAE0TYG4"/>
<evidence type="ECO:0000313" key="1">
    <source>
        <dbReference type="EMBL" id="KAK3384172.1"/>
    </source>
</evidence>
<dbReference type="Proteomes" id="UP001287356">
    <property type="component" value="Unassembled WGS sequence"/>
</dbReference>
<dbReference type="EMBL" id="JAULSN010000001">
    <property type="protein sequence ID" value="KAK3384172.1"/>
    <property type="molecule type" value="Genomic_DNA"/>
</dbReference>
<organism evidence="1 2">
    <name type="scientific">Lasiosphaeria ovina</name>
    <dbReference type="NCBI Taxonomy" id="92902"/>
    <lineage>
        <taxon>Eukaryota</taxon>
        <taxon>Fungi</taxon>
        <taxon>Dikarya</taxon>
        <taxon>Ascomycota</taxon>
        <taxon>Pezizomycotina</taxon>
        <taxon>Sordariomycetes</taxon>
        <taxon>Sordariomycetidae</taxon>
        <taxon>Sordariales</taxon>
        <taxon>Lasiosphaeriaceae</taxon>
        <taxon>Lasiosphaeria</taxon>
    </lineage>
</organism>
<comment type="caution">
    <text evidence="1">The sequence shown here is derived from an EMBL/GenBank/DDBJ whole genome shotgun (WGS) entry which is preliminary data.</text>
</comment>
<name>A0AAE0TYG4_9PEZI</name>
<keyword evidence="2" id="KW-1185">Reference proteome</keyword>
<proteinExistence type="predicted"/>
<evidence type="ECO:0000313" key="2">
    <source>
        <dbReference type="Proteomes" id="UP001287356"/>
    </source>
</evidence>
<sequence length="278" mass="29751">MSSVQNPTYLLAPNWDFRPGGPIALGNIVADPFRPHKVLSRAAGPLPLTETILHADWSLRTGSARSVHASIWAVFFDAVGVDLLAARSQATVDNYSMRELETTYFVDDPPTEDIVKRIKDDPKVSKLMRLDSVFCRPVYMITGIKTAKGFMLRSERSANVIVDGAVSAPVAAGGPSVGGGAGVSAETSLAHGLTSPQDIVFAYQLLKISPRGWNKKTFKLSEYQSKATFLSDDATEEVVPIVVEITHATSNDFVDAGSVKSTCVVAGTAIVTPGDREA</sequence>
<reference evidence="1" key="1">
    <citation type="journal article" date="2023" name="Mol. Phylogenet. Evol.">
        <title>Genome-scale phylogeny and comparative genomics of the fungal order Sordariales.</title>
        <authorList>
            <person name="Hensen N."/>
            <person name="Bonometti L."/>
            <person name="Westerberg I."/>
            <person name="Brannstrom I.O."/>
            <person name="Guillou S."/>
            <person name="Cros-Aarteil S."/>
            <person name="Calhoun S."/>
            <person name="Haridas S."/>
            <person name="Kuo A."/>
            <person name="Mondo S."/>
            <person name="Pangilinan J."/>
            <person name="Riley R."/>
            <person name="LaButti K."/>
            <person name="Andreopoulos B."/>
            <person name="Lipzen A."/>
            <person name="Chen C."/>
            <person name="Yan M."/>
            <person name="Daum C."/>
            <person name="Ng V."/>
            <person name="Clum A."/>
            <person name="Steindorff A."/>
            <person name="Ohm R.A."/>
            <person name="Martin F."/>
            <person name="Silar P."/>
            <person name="Natvig D.O."/>
            <person name="Lalanne C."/>
            <person name="Gautier V."/>
            <person name="Ament-Velasquez S.L."/>
            <person name="Kruys A."/>
            <person name="Hutchinson M.I."/>
            <person name="Powell A.J."/>
            <person name="Barry K."/>
            <person name="Miller A.N."/>
            <person name="Grigoriev I.V."/>
            <person name="Debuchy R."/>
            <person name="Gladieux P."/>
            <person name="Hiltunen Thoren M."/>
            <person name="Johannesson H."/>
        </authorList>
    </citation>
    <scope>NUCLEOTIDE SEQUENCE</scope>
    <source>
        <strain evidence="1">CBS 958.72</strain>
    </source>
</reference>